<organism evidence="2 3">
    <name type="scientific">Lachnospira intestinalis</name>
    <dbReference type="NCBI Taxonomy" id="3133158"/>
    <lineage>
        <taxon>Bacteria</taxon>
        <taxon>Bacillati</taxon>
        <taxon>Bacillota</taxon>
        <taxon>Clostridia</taxon>
        <taxon>Lachnospirales</taxon>
        <taxon>Lachnospiraceae</taxon>
        <taxon>Lachnospira</taxon>
    </lineage>
</organism>
<reference evidence="2" key="1">
    <citation type="submission" date="2024-03" db="EMBL/GenBank/DDBJ databases">
        <title>Human intestinal bacterial collection.</title>
        <authorList>
            <person name="Pauvert C."/>
            <person name="Hitch T.C.A."/>
            <person name="Clavel T."/>
        </authorList>
    </citation>
    <scope>NUCLEOTIDE SEQUENCE [LARGE SCALE GENOMIC DNA]</scope>
    <source>
        <strain evidence="2">CLA-AA-H89B</strain>
    </source>
</reference>
<proteinExistence type="predicted"/>
<name>A0ABV1H6E6_9FIRM</name>
<protein>
    <submittedName>
        <fullName evidence="2">Uncharacterized protein</fullName>
    </submittedName>
</protein>
<feature type="transmembrane region" description="Helical" evidence="1">
    <location>
        <begin position="77"/>
        <end position="95"/>
    </location>
</feature>
<feature type="transmembrane region" description="Helical" evidence="1">
    <location>
        <begin position="24"/>
        <end position="45"/>
    </location>
</feature>
<keyword evidence="1" id="KW-0812">Transmembrane</keyword>
<keyword evidence="1" id="KW-0472">Membrane</keyword>
<keyword evidence="1" id="KW-1133">Transmembrane helix</keyword>
<dbReference type="Proteomes" id="UP001546774">
    <property type="component" value="Unassembled WGS sequence"/>
</dbReference>
<gene>
    <name evidence="2" type="ORF">WMO37_09725</name>
</gene>
<evidence type="ECO:0000256" key="1">
    <source>
        <dbReference type="SAM" id="Phobius"/>
    </source>
</evidence>
<comment type="caution">
    <text evidence="2">The sequence shown here is derived from an EMBL/GenBank/DDBJ whole genome shotgun (WGS) entry which is preliminary data.</text>
</comment>
<evidence type="ECO:0000313" key="3">
    <source>
        <dbReference type="Proteomes" id="UP001546774"/>
    </source>
</evidence>
<dbReference type="EMBL" id="JBBMFS010000007">
    <property type="protein sequence ID" value="MEQ2555282.1"/>
    <property type="molecule type" value="Genomic_DNA"/>
</dbReference>
<accession>A0ABV1H6E6</accession>
<keyword evidence="3" id="KW-1185">Reference proteome</keyword>
<evidence type="ECO:0000313" key="2">
    <source>
        <dbReference type="EMBL" id="MEQ2555282.1"/>
    </source>
</evidence>
<sequence length="96" mass="11033">MGLLQSVLCDIDFNDSESYRGTSYLPFLGFMVFFAGMMIAFIGIVKISNSRHQWNIFYDERDRKDLKSPAVNKDRKTGIIMLVVGIVMMIVSFLIR</sequence>